<reference evidence="1 2" key="1">
    <citation type="journal article" date="2019" name="Nat. Commun.">
        <title>The antimicrobial potential of Streptomyces from insect microbiomes.</title>
        <authorList>
            <person name="Chevrette M.G."/>
            <person name="Carlson C.M."/>
            <person name="Ortega H.E."/>
            <person name="Thomas C."/>
            <person name="Ananiev G.E."/>
            <person name="Barns K.J."/>
            <person name="Book A.J."/>
            <person name="Cagnazzo J."/>
            <person name="Carlos C."/>
            <person name="Flanigan W."/>
            <person name="Grubbs K.J."/>
            <person name="Horn H.A."/>
            <person name="Hoffmann F.M."/>
            <person name="Klassen J.L."/>
            <person name="Knack J.J."/>
            <person name="Lewin G.R."/>
            <person name="McDonald B.R."/>
            <person name="Muller L."/>
            <person name="Melo W.G.P."/>
            <person name="Pinto-Tomas A.A."/>
            <person name="Schmitz A."/>
            <person name="Wendt-Pienkowski E."/>
            <person name="Wildman S."/>
            <person name="Zhao M."/>
            <person name="Zhang F."/>
            <person name="Bugni T.S."/>
            <person name="Andes D.R."/>
            <person name="Pupo M.T."/>
            <person name="Currie C.R."/>
        </authorList>
    </citation>
    <scope>NUCLEOTIDE SEQUENCE [LARGE SCALE GENOMIC DNA]</scope>
    <source>
        <strain evidence="1 2">SID5840</strain>
    </source>
</reference>
<organism evidence="1 2">
    <name type="scientific">Nocardiopsis alba</name>
    <dbReference type="NCBI Taxonomy" id="53437"/>
    <lineage>
        <taxon>Bacteria</taxon>
        <taxon>Bacillati</taxon>
        <taxon>Actinomycetota</taxon>
        <taxon>Actinomycetes</taxon>
        <taxon>Streptosporangiales</taxon>
        <taxon>Nocardiopsidaceae</taxon>
        <taxon>Nocardiopsis</taxon>
    </lineage>
</organism>
<evidence type="ECO:0000313" key="1">
    <source>
        <dbReference type="EMBL" id="MYR35589.1"/>
    </source>
</evidence>
<comment type="caution">
    <text evidence="1">The sequence shown here is derived from an EMBL/GenBank/DDBJ whole genome shotgun (WGS) entry which is preliminary data.</text>
</comment>
<sequence>MTCSAEARALIDEHPGLSVDSRFQALRLCVPGPDDAPVITPFLLAVAADPAEEDLVRIEAIRLLEIVPLRDDALAAGARETLIRLAEHDEDWDVRSAAGCAVFRLPGVAREVPRMRDLIAAEELDFVRDDIAAALRLMARRTT</sequence>
<dbReference type="Proteomes" id="UP000467124">
    <property type="component" value="Unassembled WGS sequence"/>
</dbReference>
<evidence type="ECO:0008006" key="3">
    <source>
        <dbReference type="Google" id="ProtNLM"/>
    </source>
</evidence>
<dbReference type="EMBL" id="WWHY01000001">
    <property type="protein sequence ID" value="MYR35589.1"/>
    <property type="molecule type" value="Genomic_DNA"/>
</dbReference>
<name>A0A7K2J036_9ACTN</name>
<accession>A0A7K2J036</accession>
<dbReference type="RefSeq" id="WP_161112195.1">
    <property type="nucleotide sequence ID" value="NZ_JAYMRN010000002.1"/>
</dbReference>
<protein>
    <recommendedName>
        <fullName evidence="3">HEAT repeat domain-containing protein</fullName>
    </recommendedName>
</protein>
<proteinExistence type="predicted"/>
<dbReference type="SUPFAM" id="SSF48371">
    <property type="entry name" value="ARM repeat"/>
    <property type="match status" value="1"/>
</dbReference>
<evidence type="ECO:0000313" key="2">
    <source>
        <dbReference type="Proteomes" id="UP000467124"/>
    </source>
</evidence>
<dbReference type="AlphaFoldDB" id="A0A7K2J036"/>
<gene>
    <name evidence="1" type="ORF">GTW20_25835</name>
</gene>
<dbReference type="InterPro" id="IPR016024">
    <property type="entry name" value="ARM-type_fold"/>
</dbReference>